<organism evidence="2 3">
    <name type="scientific">Phycicoccus duodecadis</name>
    <dbReference type="NCBI Taxonomy" id="173053"/>
    <lineage>
        <taxon>Bacteria</taxon>
        <taxon>Bacillati</taxon>
        <taxon>Actinomycetota</taxon>
        <taxon>Actinomycetes</taxon>
        <taxon>Micrococcales</taxon>
        <taxon>Intrasporangiaceae</taxon>
        <taxon>Phycicoccus</taxon>
    </lineage>
</organism>
<proteinExistence type="predicted"/>
<accession>A0A2N3YLM6</accession>
<feature type="region of interest" description="Disordered" evidence="1">
    <location>
        <begin position="168"/>
        <end position="196"/>
    </location>
</feature>
<dbReference type="EMBL" id="PJNE01000001">
    <property type="protein sequence ID" value="PKW27771.1"/>
    <property type="molecule type" value="Genomic_DNA"/>
</dbReference>
<dbReference type="Proteomes" id="UP000233781">
    <property type="component" value="Unassembled WGS sequence"/>
</dbReference>
<evidence type="ECO:0000256" key="1">
    <source>
        <dbReference type="SAM" id="MobiDB-lite"/>
    </source>
</evidence>
<evidence type="ECO:0000313" key="3">
    <source>
        <dbReference type="Proteomes" id="UP000233781"/>
    </source>
</evidence>
<name>A0A2N3YLM6_9MICO</name>
<protein>
    <submittedName>
        <fullName evidence="2">Uncharacterized protein</fullName>
    </submittedName>
</protein>
<sequence length="303" mass="31059">MTAGLDSVAAELYALPPEEFTAARNARSSAAKEAGDRDLAAAVKALRRPTAGAWLLNRLVREHPAEVDDVLALGGRLRAAQGTLGAAELRALDTQRRALTRAVAQRAAALARDDGRTVTPAVLAAVEETLRSAMVDPGAGAALATGMLVDTFSASGLDPVDLSSAVALGGTGPRRAASRATPARSGARAGAGAVRAEREEQALAEARRAHDGARAALAEATARADAARQAATAARRRREELQADLDEARGRVAGLEAQVGDATEAEAGARRSQLAATRDERAAHDAAAGARRALDRLPSPGVS</sequence>
<feature type="compositionally biased region" description="Low complexity" evidence="1">
    <location>
        <begin position="173"/>
        <end position="194"/>
    </location>
</feature>
<dbReference type="AlphaFoldDB" id="A0A2N3YLM6"/>
<feature type="region of interest" description="Disordered" evidence="1">
    <location>
        <begin position="260"/>
        <end position="303"/>
    </location>
</feature>
<reference evidence="2 3" key="1">
    <citation type="submission" date="2017-12" db="EMBL/GenBank/DDBJ databases">
        <title>Sequencing the genomes of 1000 Actinobacteria strains.</title>
        <authorList>
            <person name="Klenk H.-P."/>
        </authorList>
    </citation>
    <scope>NUCLEOTIDE SEQUENCE [LARGE SCALE GENOMIC DNA]</scope>
    <source>
        <strain evidence="2 3">DSM 12806</strain>
    </source>
</reference>
<dbReference type="RefSeq" id="WP_101396148.1">
    <property type="nucleotide sequence ID" value="NZ_PJNE01000001.1"/>
</dbReference>
<evidence type="ECO:0000313" key="2">
    <source>
        <dbReference type="EMBL" id="PKW27771.1"/>
    </source>
</evidence>
<dbReference type="OrthoDB" id="3541690at2"/>
<comment type="caution">
    <text evidence="2">The sequence shown here is derived from an EMBL/GenBank/DDBJ whole genome shotgun (WGS) entry which is preliminary data.</text>
</comment>
<gene>
    <name evidence="2" type="ORF">ATL31_2622</name>
</gene>
<keyword evidence="3" id="KW-1185">Reference proteome</keyword>